<dbReference type="Gene3D" id="3.40.50.300">
    <property type="entry name" value="P-loop containing nucleotide triphosphate hydrolases"/>
    <property type="match status" value="2"/>
</dbReference>
<evidence type="ECO:0000313" key="10">
    <source>
        <dbReference type="Proteomes" id="UP000053096"/>
    </source>
</evidence>
<dbReference type="PROSITE" id="PS50893">
    <property type="entry name" value="ABC_TRANSPORTER_2"/>
    <property type="match status" value="2"/>
</dbReference>
<dbReference type="InterPro" id="IPR027417">
    <property type="entry name" value="P-loop_NTPase"/>
</dbReference>
<keyword evidence="5" id="KW-0547">Nucleotide-binding</keyword>
<keyword evidence="4" id="KW-0677">Repeat</keyword>
<organism evidence="9 10">
    <name type="scientific">Bordetella pseudohinzii</name>
    <dbReference type="NCBI Taxonomy" id="1331258"/>
    <lineage>
        <taxon>Bacteria</taxon>
        <taxon>Pseudomonadati</taxon>
        <taxon>Pseudomonadota</taxon>
        <taxon>Betaproteobacteria</taxon>
        <taxon>Burkholderiales</taxon>
        <taxon>Alcaligenaceae</taxon>
        <taxon>Bordetella</taxon>
    </lineage>
</organism>
<dbReference type="CDD" id="cd03215">
    <property type="entry name" value="ABC_Carb_Monos_II"/>
    <property type="match status" value="1"/>
</dbReference>
<dbReference type="PANTHER" id="PTHR43790">
    <property type="entry name" value="CARBOHYDRATE TRANSPORT ATP-BINDING PROTEIN MG119-RELATED"/>
    <property type="match status" value="1"/>
</dbReference>
<evidence type="ECO:0000313" key="9">
    <source>
        <dbReference type="EMBL" id="CUI91625.1"/>
    </source>
</evidence>
<sequence length="518" mass="55652">MSARPPSSGEPLLRFDGVSKRFGGTQAVDAVSFDVDRGEIVALLGENGAGKSTLIKLLAGVHKADAGDIRLDGLPEASWRPKQRSRQPVAFIHQDLGLVEWMTVAENIALGMGYRRRFGLIDWAAARQAARRVMARVGCELDPDRRVFSLSRAEKSLLAIGRALEVQARVLVLDEPSACLPMADVQSLFEVLRRLRDQGMAMIYVSHRLDEILAISDRAVVMRDGRLVQTLRTAQATQEDLVRLIVGKPLSSGVAKAREPDAPAAVLRLAGAASGNAGPVSFDAHRGEVLGLVGLRGAGHESISRALFGREPLAAGRMELQGQAVDLRHCADAIRAGVAYVASERLEENLAGSMSVQENLFPHPALHGARGISLKRRRAEADAALALIRQFDINPPSAAAEVQQLSGGNQQKVVLARWFHLDQPLVVLEEPTAGVDVGAKRQIYDVLRQRAEAGAALIVVSTDFEEVAAVCNRVLVFRDGQIAAELSGADITIETLLEQAAGRPAQPLSPTKVLETSA</sequence>
<dbReference type="EMBL" id="CP016440">
    <property type="protein sequence ID" value="ANY16806.1"/>
    <property type="molecule type" value="Genomic_DNA"/>
</dbReference>
<dbReference type="EMBL" id="CYTV01000007">
    <property type="protein sequence ID" value="CUI91625.1"/>
    <property type="molecule type" value="Genomic_DNA"/>
</dbReference>
<dbReference type="Proteomes" id="UP000092950">
    <property type="component" value="Chromosome"/>
</dbReference>
<name>A0A0J6C2Z1_9BORD</name>
<protein>
    <submittedName>
        <fullName evidence="9">Ribose import ATP-binding protein RbsA</fullName>
        <ecNumber evidence="9">3.6.3.17</ecNumber>
    </submittedName>
    <submittedName>
        <fullName evidence="8">Sugar ABC transporter ATP-binding protein</fullName>
    </submittedName>
</protein>
<gene>
    <name evidence="9" type="primary">rbsA_3</name>
    <name evidence="8" type="ORF">BBN53_13480</name>
    <name evidence="9" type="ORF">ERS370011_02856</name>
</gene>
<evidence type="ECO:0000313" key="11">
    <source>
        <dbReference type="Proteomes" id="UP000092950"/>
    </source>
</evidence>
<keyword evidence="11" id="KW-1185">Reference proteome</keyword>
<dbReference type="CDD" id="cd03216">
    <property type="entry name" value="ABC_Carb_Monos_I"/>
    <property type="match status" value="1"/>
</dbReference>
<feature type="domain" description="ABC transporter" evidence="7">
    <location>
        <begin position="13"/>
        <end position="249"/>
    </location>
</feature>
<dbReference type="PROSITE" id="PS00211">
    <property type="entry name" value="ABC_TRANSPORTER_1"/>
    <property type="match status" value="1"/>
</dbReference>
<evidence type="ECO:0000256" key="2">
    <source>
        <dbReference type="ARBA" id="ARBA00022475"/>
    </source>
</evidence>
<dbReference type="PANTHER" id="PTHR43790:SF9">
    <property type="entry name" value="GALACTOFURANOSE TRANSPORTER ATP-BINDING PROTEIN YTFR"/>
    <property type="match status" value="1"/>
</dbReference>
<dbReference type="AlphaFoldDB" id="A0A0J6C2Z1"/>
<dbReference type="InterPro" id="IPR003593">
    <property type="entry name" value="AAA+_ATPase"/>
</dbReference>
<keyword evidence="6 9" id="KW-0067">ATP-binding</keyword>
<reference evidence="9 10" key="1">
    <citation type="submission" date="2015-09" db="EMBL/GenBank/DDBJ databases">
        <authorList>
            <person name="Jackson K.R."/>
            <person name="Lunt B.L."/>
            <person name="Fisher J.N.B."/>
            <person name="Gardner A.V."/>
            <person name="Bailey M.E."/>
            <person name="Deus L.M."/>
            <person name="Earl A.S."/>
            <person name="Gibby P.D."/>
            <person name="Hartmann K.A."/>
            <person name="Liu J.E."/>
            <person name="Manci A.M."/>
            <person name="Nielsen D.A."/>
            <person name="Solomon M.B."/>
            <person name="Breakwell D.P."/>
            <person name="Burnett S.H."/>
            <person name="Grose J.H."/>
        </authorList>
    </citation>
    <scope>NUCLEOTIDE SEQUENCE [LARGE SCALE GENOMIC DNA]</scope>
    <source>
        <strain evidence="9 10">2789STDY5608636</strain>
    </source>
</reference>
<evidence type="ECO:0000256" key="3">
    <source>
        <dbReference type="ARBA" id="ARBA00022597"/>
    </source>
</evidence>
<keyword evidence="3" id="KW-0762">Sugar transport</keyword>
<accession>A0A0M7G879</accession>
<dbReference type="EC" id="3.6.3.17" evidence="9"/>
<evidence type="ECO:0000313" key="8">
    <source>
        <dbReference type="EMBL" id="ANY16806.1"/>
    </source>
</evidence>
<reference evidence="8 11" key="2">
    <citation type="submission" date="2016-07" db="EMBL/GenBank/DDBJ databases">
        <title>Complete genome sequences of Bordetella pseudohinzii.</title>
        <authorList>
            <person name="Spilker T."/>
            <person name="Darrah R."/>
            <person name="LiPuma J.J."/>
        </authorList>
    </citation>
    <scope>NUCLEOTIDE SEQUENCE [LARGE SCALE GENOMIC DNA]</scope>
    <source>
        <strain evidence="8 11">HI4681</strain>
    </source>
</reference>
<dbReference type="SUPFAM" id="SSF52540">
    <property type="entry name" value="P-loop containing nucleoside triphosphate hydrolases"/>
    <property type="match status" value="2"/>
</dbReference>
<accession>A0A0J6C2Z1</accession>
<keyword evidence="2" id="KW-0472">Membrane</keyword>
<evidence type="ECO:0000256" key="4">
    <source>
        <dbReference type="ARBA" id="ARBA00022737"/>
    </source>
</evidence>
<evidence type="ECO:0000256" key="1">
    <source>
        <dbReference type="ARBA" id="ARBA00022448"/>
    </source>
</evidence>
<dbReference type="GO" id="GO:0005524">
    <property type="term" value="F:ATP binding"/>
    <property type="evidence" value="ECO:0007669"/>
    <property type="project" value="UniProtKB-KW"/>
</dbReference>
<dbReference type="RefSeq" id="WP_043208708.1">
    <property type="nucleotide sequence ID" value="NZ_CAJGUP010000001.1"/>
</dbReference>
<dbReference type="GO" id="GO:0016887">
    <property type="term" value="F:ATP hydrolysis activity"/>
    <property type="evidence" value="ECO:0007669"/>
    <property type="project" value="InterPro"/>
</dbReference>
<dbReference type="SMART" id="SM00382">
    <property type="entry name" value="AAA"/>
    <property type="match status" value="2"/>
</dbReference>
<evidence type="ECO:0000256" key="5">
    <source>
        <dbReference type="ARBA" id="ARBA00022741"/>
    </source>
</evidence>
<dbReference type="InterPro" id="IPR017871">
    <property type="entry name" value="ABC_transporter-like_CS"/>
</dbReference>
<evidence type="ECO:0000256" key="6">
    <source>
        <dbReference type="ARBA" id="ARBA00022840"/>
    </source>
</evidence>
<keyword evidence="2" id="KW-1003">Cell membrane</keyword>
<dbReference type="InterPro" id="IPR003439">
    <property type="entry name" value="ABC_transporter-like_ATP-bd"/>
</dbReference>
<dbReference type="InterPro" id="IPR050107">
    <property type="entry name" value="ABC_carbohydrate_import_ATPase"/>
</dbReference>
<keyword evidence="1" id="KW-0813">Transport</keyword>
<keyword evidence="9" id="KW-0378">Hydrolase</keyword>
<dbReference type="Proteomes" id="UP000053096">
    <property type="component" value="Unassembled WGS sequence"/>
</dbReference>
<dbReference type="OrthoDB" id="9776369at2"/>
<dbReference type="Pfam" id="PF00005">
    <property type="entry name" value="ABC_tran"/>
    <property type="match status" value="2"/>
</dbReference>
<feature type="domain" description="ABC transporter" evidence="7">
    <location>
        <begin position="257"/>
        <end position="504"/>
    </location>
</feature>
<dbReference type="KEGG" id="bpdz:BBN53_13480"/>
<proteinExistence type="predicted"/>
<evidence type="ECO:0000259" key="7">
    <source>
        <dbReference type="PROSITE" id="PS50893"/>
    </source>
</evidence>